<dbReference type="Pfam" id="PF01582">
    <property type="entry name" value="TIR"/>
    <property type="match status" value="1"/>
</dbReference>
<dbReference type="InterPro" id="IPR000157">
    <property type="entry name" value="TIR_dom"/>
</dbReference>
<dbReference type="SMART" id="SM00255">
    <property type="entry name" value="TIR"/>
    <property type="match status" value="1"/>
</dbReference>
<feature type="domain" description="TIR" evidence="7">
    <location>
        <begin position="56"/>
        <end position="183"/>
    </location>
</feature>
<dbReference type="Proteomes" id="UP000594261">
    <property type="component" value="Chromosome 3"/>
</dbReference>
<dbReference type="InParanoid" id="A0A7N2L8P2"/>
<dbReference type="EMBL" id="LRBV02000003">
    <property type="status" value="NOT_ANNOTATED_CDS"/>
    <property type="molecule type" value="Genomic_DNA"/>
</dbReference>
<reference evidence="8 9" key="1">
    <citation type="journal article" date="2016" name="G3 (Bethesda)">
        <title>First Draft Assembly and Annotation of the Genome of a California Endemic Oak Quercus lobata Nee (Fagaceae).</title>
        <authorList>
            <person name="Sork V.L."/>
            <person name="Fitz-Gibbon S.T."/>
            <person name="Puiu D."/>
            <person name="Crepeau M."/>
            <person name="Gugger P.F."/>
            <person name="Sherman R."/>
            <person name="Stevens K."/>
            <person name="Langley C.H."/>
            <person name="Pellegrini M."/>
            <person name="Salzberg S.L."/>
        </authorList>
    </citation>
    <scope>NUCLEOTIDE SEQUENCE [LARGE SCALE GENOMIC DNA]</scope>
    <source>
        <strain evidence="8 9">cv. SW786</strain>
    </source>
</reference>
<dbReference type="InterPro" id="IPR035897">
    <property type="entry name" value="Toll_tir_struct_dom_sf"/>
</dbReference>
<evidence type="ECO:0000256" key="2">
    <source>
        <dbReference type="ARBA" id="ARBA00022801"/>
    </source>
</evidence>
<organism evidence="8 9">
    <name type="scientific">Quercus lobata</name>
    <name type="common">Valley oak</name>
    <dbReference type="NCBI Taxonomy" id="97700"/>
    <lineage>
        <taxon>Eukaryota</taxon>
        <taxon>Viridiplantae</taxon>
        <taxon>Streptophyta</taxon>
        <taxon>Embryophyta</taxon>
        <taxon>Tracheophyta</taxon>
        <taxon>Spermatophyta</taxon>
        <taxon>Magnoliopsida</taxon>
        <taxon>eudicotyledons</taxon>
        <taxon>Gunneridae</taxon>
        <taxon>Pentapetalae</taxon>
        <taxon>rosids</taxon>
        <taxon>fabids</taxon>
        <taxon>Fagales</taxon>
        <taxon>Fagaceae</taxon>
        <taxon>Quercus</taxon>
    </lineage>
</organism>
<proteinExistence type="predicted"/>
<dbReference type="AlphaFoldDB" id="A0A7N2L8P2"/>
<keyword evidence="6" id="KW-0732">Signal</keyword>
<feature type="region of interest" description="Disordered" evidence="5">
    <location>
        <begin position="375"/>
        <end position="398"/>
    </location>
</feature>
<sequence>MARPSAPSLSALAALLLSLGIAILVLPQLVLCVATMTHSEGQENFYPSLSTPTLTHEYEVFVSFRGADIRTGFKSHFFAALNHKRIGAYRDDIDLPRGGEIGPELLKAIEISRIAVVVFSKNYATSDWCLDELVKIMKCKRLLNQKGPEEKVQNWRAAWTEAAGLAGLHSEQYREACALAQTVGQAPVNPGPAKAPPLLPAAWCCCPKPEYCMVLGLRPMGKPTTFRQNQGTIRDLETMVVAAWAIWLNRNQRVFESVSQGASQVWNLAMSALSNYKEASKFFLLGPLSCEVSWKKPPAGVYKINVDGATADDGRCSSIGLVIRDFRGEVVAAFAEYSKAIFCWQVRHLKREYNRVVHELARFARCNNISQGMHKENGKGIKGELSTSKFKQAPKASS</sequence>
<keyword evidence="3" id="KW-0520">NAD</keyword>
<dbReference type="EC" id="3.2.2.6" evidence="1"/>
<evidence type="ECO:0000313" key="8">
    <source>
        <dbReference type="EnsemblPlants" id="QL03p062140:mrna"/>
    </source>
</evidence>
<keyword evidence="9" id="KW-1185">Reference proteome</keyword>
<dbReference type="PANTHER" id="PTHR32009">
    <property type="entry name" value="TMV RESISTANCE PROTEIN N-LIKE"/>
    <property type="match status" value="1"/>
</dbReference>
<evidence type="ECO:0000256" key="5">
    <source>
        <dbReference type="SAM" id="MobiDB-lite"/>
    </source>
</evidence>
<evidence type="ECO:0000256" key="4">
    <source>
        <dbReference type="ARBA" id="ARBA00047304"/>
    </source>
</evidence>
<dbReference type="GO" id="GO:0061809">
    <property type="term" value="F:NAD+ nucleosidase activity, cyclic ADP-ribose generating"/>
    <property type="evidence" value="ECO:0007669"/>
    <property type="project" value="UniProtKB-EC"/>
</dbReference>
<evidence type="ECO:0000256" key="3">
    <source>
        <dbReference type="ARBA" id="ARBA00023027"/>
    </source>
</evidence>
<dbReference type="PROSITE" id="PS50104">
    <property type="entry name" value="TIR"/>
    <property type="match status" value="1"/>
</dbReference>
<feature type="signal peptide" evidence="6">
    <location>
        <begin position="1"/>
        <end position="32"/>
    </location>
</feature>
<evidence type="ECO:0000256" key="6">
    <source>
        <dbReference type="SAM" id="SignalP"/>
    </source>
</evidence>
<evidence type="ECO:0000256" key="1">
    <source>
        <dbReference type="ARBA" id="ARBA00011982"/>
    </source>
</evidence>
<name>A0A7N2L8P2_QUELO</name>
<protein>
    <recommendedName>
        <fullName evidence="1">ADP-ribosyl cyclase/cyclic ADP-ribose hydrolase</fullName>
        <ecNumber evidence="1">3.2.2.6</ecNumber>
    </recommendedName>
</protein>
<comment type="catalytic activity">
    <reaction evidence="4">
        <text>NAD(+) + H2O = ADP-D-ribose + nicotinamide + H(+)</text>
        <dbReference type="Rhea" id="RHEA:16301"/>
        <dbReference type="ChEBI" id="CHEBI:15377"/>
        <dbReference type="ChEBI" id="CHEBI:15378"/>
        <dbReference type="ChEBI" id="CHEBI:17154"/>
        <dbReference type="ChEBI" id="CHEBI:57540"/>
        <dbReference type="ChEBI" id="CHEBI:57967"/>
        <dbReference type="EC" id="3.2.2.6"/>
    </reaction>
    <physiologicalReaction direction="left-to-right" evidence="4">
        <dbReference type="Rhea" id="RHEA:16302"/>
    </physiologicalReaction>
</comment>
<evidence type="ECO:0000259" key="7">
    <source>
        <dbReference type="PROSITE" id="PS50104"/>
    </source>
</evidence>
<dbReference type="SUPFAM" id="SSF52200">
    <property type="entry name" value="Toll/Interleukin receptor TIR domain"/>
    <property type="match status" value="1"/>
</dbReference>
<dbReference type="Gramene" id="QL03p062140:mrna">
    <property type="protein sequence ID" value="QL03p062140:mrna"/>
    <property type="gene ID" value="QL03p062140"/>
</dbReference>
<reference evidence="8" key="2">
    <citation type="submission" date="2021-01" db="UniProtKB">
        <authorList>
            <consortium name="EnsemblPlants"/>
        </authorList>
    </citation>
    <scope>IDENTIFICATION</scope>
</reference>
<keyword evidence="2" id="KW-0378">Hydrolase</keyword>
<dbReference type="PANTHER" id="PTHR32009:SF39">
    <property type="entry name" value="TIR DOMAIN-CONTAINING PROTEIN"/>
    <property type="match status" value="1"/>
</dbReference>
<accession>A0A7N2L8P2</accession>
<evidence type="ECO:0000313" key="9">
    <source>
        <dbReference type="Proteomes" id="UP000594261"/>
    </source>
</evidence>
<dbReference type="GO" id="GO:0007165">
    <property type="term" value="P:signal transduction"/>
    <property type="evidence" value="ECO:0007669"/>
    <property type="project" value="InterPro"/>
</dbReference>
<feature type="chain" id="PRO_5029876493" description="ADP-ribosyl cyclase/cyclic ADP-ribose hydrolase" evidence="6">
    <location>
        <begin position="33"/>
        <end position="398"/>
    </location>
</feature>
<dbReference type="EnsemblPlants" id="QL03p062140:mrna">
    <property type="protein sequence ID" value="QL03p062140:mrna"/>
    <property type="gene ID" value="QL03p062140"/>
</dbReference>
<dbReference type="Gene3D" id="3.40.50.10140">
    <property type="entry name" value="Toll/interleukin-1 receptor homology (TIR) domain"/>
    <property type="match status" value="1"/>
</dbReference>
<feature type="compositionally biased region" description="Polar residues" evidence="5">
    <location>
        <begin position="385"/>
        <end position="398"/>
    </location>
</feature>